<evidence type="ECO:0000313" key="8">
    <source>
        <dbReference type="EMBL" id="SCC05152.1"/>
    </source>
</evidence>
<protein>
    <submittedName>
        <fullName evidence="8">Integrase/recombinase</fullName>
    </submittedName>
</protein>
<reference evidence="8 9" key="1">
    <citation type="submission" date="2016-08" db="EMBL/GenBank/DDBJ databases">
        <authorList>
            <person name="Seilhamer J.J."/>
        </authorList>
    </citation>
    <scope>NUCLEOTIDE SEQUENCE [LARGE SCALE GENOMIC DNA]</scope>
    <source>
        <strain evidence="8 9">IEBC_T61001</strain>
    </source>
</reference>
<dbReference type="PANTHER" id="PTHR30349:SF41">
    <property type="entry name" value="INTEGRASE_RECOMBINASE PROTEIN MJ0367-RELATED"/>
    <property type="match status" value="1"/>
</dbReference>
<dbReference type="InterPro" id="IPR050090">
    <property type="entry name" value="Tyrosine_recombinase_XerCD"/>
</dbReference>
<keyword evidence="4" id="KW-0233">DNA recombination</keyword>
<dbReference type="AlphaFoldDB" id="A0A1C4BEI0"/>
<evidence type="ECO:0000256" key="4">
    <source>
        <dbReference type="ARBA" id="ARBA00023172"/>
    </source>
</evidence>
<feature type="domain" description="Tyr recombinase" evidence="6">
    <location>
        <begin position="109"/>
        <end position="296"/>
    </location>
</feature>
<dbReference type="CDD" id="cd00397">
    <property type="entry name" value="DNA_BRE_C"/>
    <property type="match status" value="1"/>
</dbReference>
<evidence type="ECO:0000256" key="2">
    <source>
        <dbReference type="ARBA" id="ARBA00022908"/>
    </source>
</evidence>
<dbReference type="InterPro" id="IPR002104">
    <property type="entry name" value="Integrase_catalytic"/>
</dbReference>
<evidence type="ECO:0000259" key="6">
    <source>
        <dbReference type="PROSITE" id="PS51898"/>
    </source>
</evidence>
<sequence>MLLRFAMKEFQEEKEYNNLSHRTIEVYMATLNEFRNFCSELEIVDLRDIREVTIKSYLRYCKKTRGNGVVTCNSKLHHLRIFFNYWQNEEVIEHKDNPVRKLKPAKEDTKIEVFTDYHIQQMLRYYRRLKTRDKSFFGYRDHAIIVLLLSTGIRLGELVNIQWKDIDLVNQSVVLFGKARKQQSIPITDKLTKEICEWRIFVEKELGSIPQYLFTSREGKQLTPNAVKLIFKRLSKVMNFKDVRLSCHTFRHSFAHRCIMQGMDVFTLQKLLRHSNLRMTERYLSLWGTALREQNEKFNPLNSLEI</sequence>
<dbReference type="Gene3D" id="1.10.443.10">
    <property type="entry name" value="Intergrase catalytic core"/>
    <property type="match status" value="1"/>
</dbReference>
<dbReference type="RefSeq" id="WP_087984782.1">
    <property type="nucleotide sequence ID" value="NZ_FMBI01000024.1"/>
</dbReference>
<dbReference type="PANTHER" id="PTHR30349">
    <property type="entry name" value="PHAGE INTEGRASE-RELATED"/>
    <property type="match status" value="1"/>
</dbReference>
<evidence type="ECO:0000259" key="7">
    <source>
        <dbReference type="PROSITE" id="PS51900"/>
    </source>
</evidence>
<dbReference type="PROSITE" id="PS51898">
    <property type="entry name" value="TYR_RECOMBINASE"/>
    <property type="match status" value="1"/>
</dbReference>
<gene>
    <name evidence="8" type="ORF">BTT61001_01241</name>
</gene>
<dbReference type="InterPro" id="IPR013762">
    <property type="entry name" value="Integrase-like_cat_sf"/>
</dbReference>
<comment type="similarity">
    <text evidence="1">Belongs to the 'phage' integrase family.</text>
</comment>
<dbReference type="Pfam" id="PF13495">
    <property type="entry name" value="Phage_int_SAM_4"/>
    <property type="match status" value="1"/>
</dbReference>
<keyword evidence="2" id="KW-0229">DNA integration</keyword>
<keyword evidence="3 5" id="KW-0238">DNA-binding</keyword>
<dbReference type="InterPro" id="IPR010998">
    <property type="entry name" value="Integrase_recombinase_N"/>
</dbReference>
<dbReference type="InterPro" id="IPR044068">
    <property type="entry name" value="CB"/>
</dbReference>
<dbReference type="GO" id="GO:0006310">
    <property type="term" value="P:DNA recombination"/>
    <property type="evidence" value="ECO:0007669"/>
    <property type="project" value="UniProtKB-KW"/>
</dbReference>
<evidence type="ECO:0000256" key="1">
    <source>
        <dbReference type="ARBA" id="ARBA00008857"/>
    </source>
</evidence>
<dbReference type="InterPro" id="IPR004107">
    <property type="entry name" value="Integrase_SAM-like_N"/>
</dbReference>
<organism evidence="8 9">
    <name type="scientific">Bacillus thuringiensis</name>
    <dbReference type="NCBI Taxonomy" id="1428"/>
    <lineage>
        <taxon>Bacteria</taxon>
        <taxon>Bacillati</taxon>
        <taxon>Bacillota</taxon>
        <taxon>Bacilli</taxon>
        <taxon>Bacillales</taxon>
        <taxon>Bacillaceae</taxon>
        <taxon>Bacillus</taxon>
        <taxon>Bacillus cereus group</taxon>
    </lineage>
</organism>
<name>A0A1C4BEI0_BACTU</name>
<evidence type="ECO:0000256" key="5">
    <source>
        <dbReference type="PROSITE-ProRule" id="PRU01248"/>
    </source>
</evidence>
<dbReference type="Pfam" id="PF00589">
    <property type="entry name" value="Phage_integrase"/>
    <property type="match status" value="1"/>
</dbReference>
<dbReference type="EMBL" id="FMBI01000024">
    <property type="protein sequence ID" value="SCC05152.1"/>
    <property type="molecule type" value="Genomic_DNA"/>
</dbReference>
<dbReference type="Proteomes" id="UP000195991">
    <property type="component" value="Unassembled WGS sequence"/>
</dbReference>
<dbReference type="InterPro" id="IPR011010">
    <property type="entry name" value="DNA_brk_join_enz"/>
</dbReference>
<dbReference type="SUPFAM" id="SSF56349">
    <property type="entry name" value="DNA breaking-rejoining enzymes"/>
    <property type="match status" value="1"/>
</dbReference>
<dbReference type="PROSITE" id="PS51900">
    <property type="entry name" value="CB"/>
    <property type="match status" value="1"/>
</dbReference>
<feature type="domain" description="Core-binding (CB)" evidence="7">
    <location>
        <begin position="1"/>
        <end position="87"/>
    </location>
</feature>
<dbReference type="GO" id="GO:0015074">
    <property type="term" value="P:DNA integration"/>
    <property type="evidence" value="ECO:0007669"/>
    <property type="project" value="UniProtKB-KW"/>
</dbReference>
<accession>A0A1C4BEI0</accession>
<dbReference type="Gene3D" id="1.10.150.130">
    <property type="match status" value="1"/>
</dbReference>
<evidence type="ECO:0000313" key="9">
    <source>
        <dbReference type="Proteomes" id="UP000195991"/>
    </source>
</evidence>
<evidence type="ECO:0000256" key="3">
    <source>
        <dbReference type="ARBA" id="ARBA00023125"/>
    </source>
</evidence>
<proteinExistence type="inferred from homology"/>
<dbReference type="GO" id="GO:0003677">
    <property type="term" value="F:DNA binding"/>
    <property type="evidence" value="ECO:0007669"/>
    <property type="project" value="UniProtKB-UniRule"/>
</dbReference>